<reference evidence="1 2" key="1">
    <citation type="journal article" date="2020" name="Cell">
        <title>Large-Scale Comparative Analyses of Tick Genomes Elucidate Their Genetic Diversity and Vector Capacities.</title>
        <authorList>
            <consortium name="Tick Genome and Microbiome Consortium (TIGMIC)"/>
            <person name="Jia N."/>
            <person name="Wang J."/>
            <person name="Shi W."/>
            <person name="Du L."/>
            <person name="Sun Y."/>
            <person name="Zhan W."/>
            <person name="Jiang J.F."/>
            <person name="Wang Q."/>
            <person name="Zhang B."/>
            <person name="Ji P."/>
            <person name="Bell-Sakyi L."/>
            <person name="Cui X.M."/>
            <person name="Yuan T.T."/>
            <person name="Jiang B.G."/>
            <person name="Yang W.F."/>
            <person name="Lam T.T."/>
            <person name="Chang Q.C."/>
            <person name="Ding S.J."/>
            <person name="Wang X.J."/>
            <person name="Zhu J.G."/>
            <person name="Ruan X.D."/>
            <person name="Zhao L."/>
            <person name="Wei J.T."/>
            <person name="Ye R.Z."/>
            <person name="Que T.C."/>
            <person name="Du C.H."/>
            <person name="Zhou Y.H."/>
            <person name="Cheng J.X."/>
            <person name="Dai P.F."/>
            <person name="Guo W.B."/>
            <person name="Han X.H."/>
            <person name="Huang E.J."/>
            <person name="Li L.F."/>
            <person name="Wei W."/>
            <person name="Gao Y.C."/>
            <person name="Liu J.Z."/>
            <person name="Shao H.Z."/>
            <person name="Wang X."/>
            <person name="Wang C.C."/>
            <person name="Yang T.C."/>
            <person name="Huo Q.B."/>
            <person name="Li W."/>
            <person name="Chen H.Y."/>
            <person name="Chen S.E."/>
            <person name="Zhou L.G."/>
            <person name="Ni X.B."/>
            <person name="Tian J.H."/>
            <person name="Sheng Y."/>
            <person name="Liu T."/>
            <person name="Pan Y.S."/>
            <person name="Xia L.Y."/>
            <person name="Li J."/>
            <person name="Zhao F."/>
            <person name="Cao W.C."/>
        </authorList>
    </citation>
    <scope>NUCLEOTIDE SEQUENCE [LARGE SCALE GENOMIC DNA]</scope>
    <source>
        <strain evidence="1">HaeL-2018</strain>
    </source>
</reference>
<dbReference type="Proteomes" id="UP000821853">
    <property type="component" value="Chromosome 1"/>
</dbReference>
<proteinExistence type="predicted"/>
<dbReference type="VEuPathDB" id="VectorBase:HLOH_050383"/>
<dbReference type="EMBL" id="JABSTR010000001">
    <property type="protein sequence ID" value="KAH9359934.1"/>
    <property type="molecule type" value="Genomic_DNA"/>
</dbReference>
<dbReference type="OrthoDB" id="6514535at2759"/>
<organism evidence="1 2">
    <name type="scientific">Haemaphysalis longicornis</name>
    <name type="common">Bush tick</name>
    <dbReference type="NCBI Taxonomy" id="44386"/>
    <lineage>
        <taxon>Eukaryota</taxon>
        <taxon>Metazoa</taxon>
        <taxon>Ecdysozoa</taxon>
        <taxon>Arthropoda</taxon>
        <taxon>Chelicerata</taxon>
        <taxon>Arachnida</taxon>
        <taxon>Acari</taxon>
        <taxon>Parasitiformes</taxon>
        <taxon>Ixodida</taxon>
        <taxon>Ixodoidea</taxon>
        <taxon>Ixodidae</taxon>
        <taxon>Haemaphysalinae</taxon>
        <taxon>Haemaphysalis</taxon>
    </lineage>
</organism>
<keyword evidence="2" id="KW-1185">Reference proteome</keyword>
<sequence length="170" mass="19229">METRREAALIGPGRKARRYSAPNIWPMPDLRERDAFPSRLVSSRREMAHGRLSAWNRARKRDQPIYPSARITKAESMLMVMAHSFRHDQSKEATESLLKIITMHLPEGTPFPATKYLFFKNFSAGECSRTRHFYCSACSAYIGEVEQAAVSTVSVNGDYCGNIPCTHSSL</sequence>
<protein>
    <submittedName>
        <fullName evidence="1">Uncharacterized protein</fullName>
    </submittedName>
</protein>
<accession>A0A9J6F6P9</accession>
<comment type="caution">
    <text evidence="1">The sequence shown here is derived from an EMBL/GenBank/DDBJ whole genome shotgun (WGS) entry which is preliminary data.</text>
</comment>
<evidence type="ECO:0000313" key="1">
    <source>
        <dbReference type="EMBL" id="KAH9359934.1"/>
    </source>
</evidence>
<gene>
    <name evidence="1" type="ORF">HPB48_019287</name>
</gene>
<evidence type="ECO:0000313" key="2">
    <source>
        <dbReference type="Proteomes" id="UP000821853"/>
    </source>
</evidence>
<dbReference type="AlphaFoldDB" id="A0A9J6F6P9"/>
<name>A0A9J6F6P9_HAELO</name>